<dbReference type="InterPro" id="IPR037278">
    <property type="entry name" value="ARFGAP/RecO"/>
</dbReference>
<sequence>MAEKITQGICLFYQQTGENEFIVHFLFDTGLKSFFAQGLTKPLSKNRSNLISGSICEIEYFGSRLNDKIGRLKKSNLIKLPNIENFANKKTITRLIELFYNVKSKNDLIILYNDFIEKLGHCKNAVILSIFLARSTIFLAIAPNFKSCTVCHKSNQIVQFDLTQGGFLCYEHQVAVKFKSSVTIQEWFLLFNEPLKYFEVISKSNNIEILNLLLAFYRDNGYYFNW</sequence>
<dbReference type="KEGG" id="mpul:BLA55_02645"/>
<gene>
    <name evidence="2" type="ORF">BLA55_02645</name>
</gene>
<dbReference type="STRING" id="48003.BLA55_02645"/>
<dbReference type="Pfam" id="PF11967">
    <property type="entry name" value="RecO_N"/>
    <property type="match status" value="1"/>
</dbReference>
<evidence type="ECO:0000313" key="3">
    <source>
        <dbReference type="Proteomes" id="UP000184322"/>
    </source>
</evidence>
<evidence type="ECO:0000259" key="1">
    <source>
        <dbReference type="Pfam" id="PF11967"/>
    </source>
</evidence>
<dbReference type="OrthoDB" id="404042at2"/>
<dbReference type="SUPFAM" id="SSF57863">
    <property type="entry name" value="ArfGap/RecO-like zinc finger"/>
    <property type="match status" value="1"/>
</dbReference>
<accession>A0A1L4FSH7</accession>
<protein>
    <recommendedName>
        <fullName evidence="1">DNA replication/recombination mediator RecO N-terminal domain-containing protein</fullName>
    </recommendedName>
</protein>
<organism evidence="2 3">
    <name type="scientific">Mycoplasmopsis pullorum</name>
    <dbReference type="NCBI Taxonomy" id="48003"/>
    <lineage>
        <taxon>Bacteria</taxon>
        <taxon>Bacillati</taxon>
        <taxon>Mycoplasmatota</taxon>
        <taxon>Mycoplasmoidales</taxon>
        <taxon>Metamycoplasmataceae</taxon>
        <taxon>Mycoplasmopsis</taxon>
    </lineage>
</organism>
<proteinExistence type="predicted"/>
<dbReference type="RefSeq" id="WP_073372547.1">
    <property type="nucleotide sequence ID" value="NZ_CP017813.1"/>
</dbReference>
<dbReference type="EMBL" id="CP017813">
    <property type="protein sequence ID" value="APJ38544.1"/>
    <property type="molecule type" value="Genomic_DNA"/>
</dbReference>
<dbReference type="InterPro" id="IPR022572">
    <property type="entry name" value="DNA_rep/recomb_RecO_N"/>
</dbReference>
<dbReference type="AlphaFoldDB" id="A0A1L4FSH7"/>
<dbReference type="Proteomes" id="UP000184322">
    <property type="component" value="Chromosome"/>
</dbReference>
<evidence type="ECO:0000313" key="2">
    <source>
        <dbReference type="EMBL" id="APJ38544.1"/>
    </source>
</evidence>
<name>A0A1L4FSH7_9BACT</name>
<reference evidence="3" key="1">
    <citation type="submission" date="2016-10" db="EMBL/GenBank/DDBJ databases">
        <authorList>
            <person name="Beylefeld A."/>
            <person name="Abolnik C."/>
        </authorList>
    </citation>
    <scope>NUCLEOTIDE SEQUENCE [LARGE SCALE GENOMIC DNA]</scope>
    <source>
        <strain evidence="3">B359_6</strain>
    </source>
</reference>
<keyword evidence="3" id="KW-1185">Reference proteome</keyword>
<feature type="domain" description="DNA replication/recombination mediator RecO N-terminal" evidence="1">
    <location>
        <begin position="1"/>
        <end position="79"/>
    </location>
</feature>